<dbReference type="SFLD" id="SFLDG01384">
    <property type="entry name" value="thioether_bond_formation_requi"/>
    <property type="match status" value="1"/>
</dbReference>
<keyword evidence="3" id="KW-0949">S-adenosyl-L-methionine</keyword>
<evidence type="ECO:0000256" key="5">
    <source>
        <dbReference type="ARBA" id="ARBA00023004"/>
    </source>
</evidence>
<dbReference type="InterPro" id="IPR013785">
    <property type="entry name" value="Aldolase_TIM"/>
</dbReference>
<accession>A0A420E710</accession>
<dbReference type="InterPro" id="IPR047207">
    <property type="entry name" value="SPASM_anSME"/>
</dbReference>
<dbReference type="SFLD" id="SFLDG01386">
    <property type="entry name" value="main_SPASM_domain-containing"/>
    <property type="match status" value="1"/>
</dbReference>
<dbReference type="Gene3D" id="3.20.20.70">
    <property type="entry name" value="Aldolase class I"/>
    <property type="match status" value="1"/>
</dbReference>
<keyword evidence="10" id="KW-1185">Reference proteome</keyword>
<keyword evidence="5" id="KW-0408">Iron</keyword>
<evidence type="ECO:0000259" key="8">
    <source>
        <dbReference type="PROSITE" id="PS51918"/>
    </source>
</evidence>
<dbReference type="NCBIfam" id="TIGR04085">
    <property type="entry name" value="rSAM_more_4Fe4S"/>
    <property type="match status" value="1"/>
</dbReference>
<dbReference type="Pfam" id="PF02810">
    <property type="entry name" value="SEC-C"/>
    <property type="match status" value="1"/>
</dbReference>
<dbReference type="PANTHER" id="PTHR43273">
    <property type="entry name" value="ANAEROBIC SULFATASE-MATURATING ENZYME HOMOLOG ASLB-RELATED"/>
    <property type="match status" value="1"/>
</dbReference>
<dbReference type="InterPro" id="IPR034491">
    <property type="entry name" value="Anaerob_Ser_sulfatase-maturase"/>
</dbReference>
<comment type="caution">
    <text evidence="9">The sequence shown here is derived from an EMBL/GenBank/DDBJ whole genome shotgun (WGS) entry which is preliminary data.</text>
</comment>
<feature type="domain" description="Radical SAM core" evidence="8">
    <location>
        <begin position="1"/>
        <end position="246"/>
    </location>
</feature>
<dbReference type="Proteomes" id="UP000286482">
    <property type="component" value="Unassembled WGS sequence"/>
</dbReference>
<gene>
    <name evidence="9" type="ORF">DBZ36_18320</name>
</gene>
<dbReference type="InterPro" id="IPR058240">
    <property type="entry name" value="rSAM_sf"/>
</dbReference>
<dbReference type="InterPro" id="IPR007197">
    <property type="entry name" value="rSAM"/>
</dbReference>
<reference evidence="9 10" key="1">
    <citation type="submission" date="2018-09" db="EMBL/GenBank/DDBJ databases">
        <authorList>
            <person name="Wang Z."/>
        </authorList>
    </citation>
    <scope>NUCLEOTIDE SEQUENCE [LARGE SCALE GENOMIC DNA]</scope>
    <source>
        <strain evidence="9 10">ALS 81</strain>
    </source>
</reference>
<dbReference type="SFLD" id="SFLDF00285">
    <property type="entry name" value="anaerobic_Ser-type_sulfatase-m"/>
    <property type="match status" value="1"/>
</dbReference>
<organism evidence="9 10">
    <name type="scientific">Alginatibacterium sediminis</name>
    <dbReference type="NCBI Taxonomy" id="2164068"/>
    <lineage>
        <taxon>Bacteria</taxon>
        <taxon>Pseudomonadati</taxon>
        <taxon>Pseudomonadota</taxon>
        <taxon>Gammaproteobacteria</taxon>
        <taxon>Alteromonadales</taxon>
        <taxon>Alteromonadaceae</taxon>
        <taxon>Alginatibacterium</taxon>
    </lineage>
</organism>
<dbReference type="SUPFAM" id="SSF102114">
    <property type="entry name" value="Radical SAM enzymes"/>
    <property type="match status" value="1"/>
</dbReference>
<dbReference type="SFLD" id="SFLDS00029">
    <property type="entry name" value="Radical_SAM"/>
    <property type="match status" value="1"/>
</dbReference>
<dbReference type="GO" id="GO:0016491">
    <property type="term" value="F:oxidoreductase activity"/>
    <property type="evidence" value="ECO:0007669"/>
    <property type="project" value="InterPro"/>
</dbReference>
<dbReference type="SUPFAM" id="SSF103642">
    <property type="entry name" value="Sec-C motif"/>
    <property type="match status" value="1"/>
</dbReference>
<evidence type="ECO:0000313" key="9">
    <source>
        <dbReference type="EMBL" id="RKF13727.1"/>
    </source>
</evidence>
<dbReference type="InterPro" id="IPR023885">
    <property type="entry name" value="4Fe4S-binding_SPASM_dom"/>
</dbReference>
<dbReference type="GO" id="GO:0046872">
    <property type="term" value="F:metal ion binding"/>
    <property type="evidence" value="ECO:0007669"/>
    <property type="project" value="UniProtKB-KW"/>
</dbReference>
<comment type="cofactor">
    <cofactor evidence="1">
        <name>[4Fe-4S] cluster</name>
        <dbReference type="ChEBI" id="CHEBI:49883"/>
    </cofactor>
</comment>
<dbReference type="SFLD" id="SFLDG01067">
    <property type="entry name" value="SPASM/twitch_domain_containing"/>
    <property type="match status" value="1"/>
</dbReference>
<dbReference type="AlphaFoldDB" id="A0A420E710"/>
<proteinExistence type="inferred from homology"/>
<dbReference type="Pfam" id="PF04055">
    <property type="entry name" value="Radical_SAM"/>
    <property type="match status" value="1"/>
</dbReference>
<evidence type="ECO:0000256" key="7">
    <source>
        <dbReference type="ARBA" id="ARBA00023601"/>
    </source>
</evidence>
<dbReference type="PANTHER" id="PTHR43273:SF3">
    <property type="entry name" value="ANAEROBIC SULFATASE-MATURATING ENZYME HOMOLOG ASLB-RELATED"/>
    <property type="match status" value="1"/>
</dbReference>
<dbReference type="CDD" id="cd21120">
    <property type="entry name" value="SPASM_anSME"/>
    <property type="match status" value="1"/>
</dbReference>
<evidence type="ECO:0000256" key="2">
    <source>
        <dbReference type="ARBA" id="ARBA00022485"/>
    </source>
</evidence>
<evidence type="ECO:0000256" key="4">
    <source>
        <dbReference type="ARBA" id="ARBA00022723"/>
    </source>
</evidence>
<sequence>MSQPYSCHVMAKPSGSICNIDCHYCFYLEKEKLYPERNSNWQMSDETLELYIKQQIEAQPGDEVDFAWQGGEPTLLGIDFYRKAVSFCKRYGSHKNIRHAFQTNAILLNDEWCTFLKENDFLVGVSIDGPEHLHDHYRVTSSGKATHAKVMQGISLLKKHNVEFNTLTVISDNNAKHAKEVYEFLIEIGSRYLQFIPLVEREIATNNENELRLVEPGNSLASLTPWSVPSWQYGEFLNQVFDIWIQRDVGRIFVQTFDSTLASWLGQNAGICIFAETCGHALALEANGDLYNCDHFVYPDHKLGNIHDVSIYEMNNGDKAVQFGLDKKDSLTEDCKQCEFRFACHGGCPKHRFAVSKSGKPNHNYFCEGYKHYFAHTSVRMKQMGQLLQQQRPAAQIMDHIRAQKQQSLKASPGRNDPCPCGSSLKFKKCCGR</sequence>
<protein>
    <submittedName>
        <fullName evidence="9">Anaerobic sulfatase maturase</fullName>
    </submittedName>
</protein>
<dbReference type="CDD" id="cd01335">
    <property type="entry name" value="Radical_SAM"/>
    <property type="match status" value="1"/>
</dbReference>
<evidence type="ECO:0000256" key="1">
    <source>
        <dbReference type="ARBA" id="ARBA00001966"/>
    </source>
</evidence>
<comment type="similarity">
    <text evidence="7">Belongs to the radical SAM superfamily. Anaerobic sulfatase-maturating enzyme family.</text>
</comment>
<dbReference type="NCBIfam" id="TIGR03942">
    <property type="entry name" value="sulfatase_rSAM"/>
    <property type="match status" value="1"/>
</dbReference>
<dbReference type="InterPro" id="IPR023867">
    <property type="entry name" value="Sulphatase_maturase_rSAM"/>
</dbReference>
<name>A0A420E710_9ALTE</name>
<evidence type="ECO:0000256" key="3">
    <source>
        <dbReference type="ARBA" id="ARBA00022691"/>
    </source>
</evidence>
<dbReference type="RefSeq" id="WP_120356437.1">
    <property type="nucleotide sequence ID" value="NZ_RAQO01000010.1"/>
</dbReference>
<dbReference type="EMBL" id="RAQO01000010">
    <property type="protein sequence ID" value="RKF13727.1"/>
    <property type="molecule type" value="Genomic_DNA"/>
</dbReference>
<keyword evidence="6" id="KW-0411">Iron-sulfur</keyword>
<evidence type="ECO:0000313" key="10">
    <source>
        <dbReference type="Proteomes" id="UP000286482"/>
    </source>
</evidence>
<dbReference type="GO" id="GO:0051539">
    <property type="term" value="F:4 iron, 4 sulfur cluster binding"/>
    <property type="evidence" value="ECO:0007669"/>
    <property type="project" value="UniProtKB-KW"/>
</dbReference>
<dbReference type="PROSITE" id="PS51918">
    <property type="entry name" value="RADICAL_SAM"/>
    <property type="match status" value="1"/>
</dbReference>
<dbReference type="InterPro" id="IPR004027">
    <property type="entry name" value="SEC_C_motif"/>
</dbReference>
<dbReference type="SFLD" id="SFLDG01072">
    <property type="entry name" value="dehydrogenase_like"/>
    <property type="match status" value="1"/>
</dbReference>
<evidence type="ECO:0000256" key="6">
    <source>
        <dbReference type="ARBA" id="ARBA00023014"/>
    </source>
</evidence>
<dbReference type="OrthoDB" id="9782387at2"/>
<dbReference type="Pfam" id="PF13186">
    <property type="entry name" value="SPASM"/>
    <property type="match status" value="1"/>
</dbReference>
<keyword evidence="2" id="KW-0004">4Fe-4S</keyword>
<keyword evidence="4" id="KW-0479">Metal-binding</keyword>